<dbReference type="Pfam" id="PF22936">
    <property type="entry name" value="Pol_BBD"/>
    <property type="match status" value="1"/>
</dbReference>
<dbReference type="InterPro" id="IPR036397">
    <property type="entry name" value="RNaseH_sf"/>
</dbReference>
<dbReference type="InterPro" id="IPR054722">
    <property type="entry name" value="PolX-like_BBD"/>
</dbReference>
<protein>
    <submittedName>
        <fullName evidence="6">Retrovirus-related Pol polyprotein from transposon RE1</fullName>
    </submittedName>
</protein>
<keyword evidence="3" id="KW-0064">Aspartyl protease</keyword>
<dbReference type="Pfam" id="PF25597">
    <property type="entry name" value="SH3_retrovirus"/>
    <property type="match status" value="1"/>
</dbReference>
<dbReference type="EMBL" id="QGNW01000186">
    <property type="protein sequence ID" value="RVW87207.1"/>
    <property type="molecule type" value="Genomic_DNA"/>
</dbReference>
<organism evidence="6 7">
    <name type="scientific">Vitis vinifera</name>
    <name type="common">Grape</name>
    <dbReference type="NCBI Taxonomy" id="29760"/>
    <lineage>
        <taxon>Eukaryota</taxon>
        <taxon>Viridiplantae</taxon>
        <taxon>Streptophyta</taxon>
        <taxon>Embryophyta</taxon>
        <taxon>Tracheophyta</taxon>
        <taxon>Spermatophyta</taxon>
        <taxon>Magnoliopsida</taxon>
        <taxon>eudicotyledons</taxon>
        <taxon>Gunneridae</taxon>
        <taxon>Pentapetalae</taxon>
        <taxon>rosids</taxon>
        <taxon>Vitales</taxon>
        <taxon>Vitaceae</taxon>
        <taxon>Viteae</taxon>
        <taxon>Vitis</taxon>
    </lineage>
</organism>
<dbReference type="Pfam" id="PF07727">
    <property type="entry name" value="RVT_2"/>
    <property type="match status" value="2"/>
</dbReference>
<dbReference type="Proteomes" id="UP000288805">
    <property type="component" value="Unassembled WGS sequence"/>
</dbReference>
<dbReference type="InterPro" id="IPR025724">
    <property type="entry name" value="GAG-pre-integrase_dom"/>
</dbReference>
<proteinExistence type="predicted"/>
<dbReference type="GO" id="GO:0006508">
    <property type="term" value="P:proteolysis"/>
    <property type="evidence" value="ECO:0007669"/>
    <property type="project" value="UniProtKB-KW"/>
</dbReference>
<dbReference type="GO" id="GO:0015074">
    <property type="term" value="P:DNA integration"/>
    <property type="evidence" value="ECO:0007669"/>
    <property type="project" value="InterPro"/>
</dbReference>
<dbReference type="GO" id="GO:0046872">
    <property type="term" value="F:metal ion binding"/>
    <property type="evidence" value="ECO:0007669"/>
    <property type="project" value="UniProtKB-KW"/>
</dbReference>
<dbReference type="InterPro" id="IPR013103">
    <property type="entry name" value="RVT_2"/>
</dbReference>
<dbReference type="SUPFAM" id="SSF53098">
    <property type="entry name" value="Ribonuclease H-like"/>
    <property type="match status" value="1"/>
</dbReference>
<dbReference type="InterPro" id="IPR039537">
    <property type="entry name" value="Retrotran_Ty1/copia-like"/>
</dbReference>
<evidence type="ECO:0000256" key="1">
    <source>
        <dbReference type="ARBA" id="ARBA00022670"/>
    </source>
</evidence>
<keyword evidence="4" id="KW-0378">Hydrolase</keyword>
<accession>A0A438HRW6</accession>
<dbReference type="CDD" id="cd09272">
    <property type="entry name" value="RNase_HI_RT_Ty1"/>
    <property type="match status" value="1"/>
</dbReference>
<keyword evidence="2" id="KW-0479">Metal-binding</keyword>
<dbReference type="GO" id="GO:0004190">
    <property type="term" value="F:aspartic-type endopeptidase activity"/>
    <property type="evidence" value="ECO:0007669"/>
    <property type="project" value="UniProtKB-KW"/>
</dbReference>
<dbReference type="Gene3D" id="3.30.420.10">
    <property type="entry name" value="Ribonuclease H-like superfamily/Ribonuclease H"/>
    <property type="match status" value="1"/>
</dbReference>
<dbReference type="GO" id="GO:0003676">
    <property type="term" value="F:nucleic acid binding"/>
    <property type="evidence" value="ECO:0007669"/>
    <property type="project" value="InterPro"/>
</dbReference>
<comment type="caution">
    <text evidence="6">The sequence shown here is derived from an EMBL/GenBank/DDBJ whole genome shotgun (WGS) entry which is preliminary data.</text>
</comment>
<evidence type="ECO:0000256" key="4">
    <source>
        <dbReference type="ARBA" id="ARBA00022801"/>
    </source>
</evidence>
<dbReference type="PANTHER" id="PTHR42648">
    <property type="entry name" value="TRANSPOSASE, PUTATIVE-RELATED"/>
    <property type="match status" value="1"/>
</dbReference>
<evidence type="ECO:0000256" key="3">
    <source>
        <dbReference type="ARBA" id="ARBA00022750"/>
    </source>
</evidence>
<dbReference type="PANTHER" id="PTHR42648:SF18">
    <property type="entry name" value="RETROTRANSPOSON, UNCLASSIFIED-LIKE PROTEIN"/>
    <property type="match status" value="1"/>
</dbReference>
<reference evidence="6 7" key="1">
    <citation type="journal article" date="2018" name="PLoS Genet.">
        <title>Population sequencing reveals clonal diversity and ancestral inbreeding in the grapevine cultivar Chardonnay.</title>
        <authorList>
            <person name="Roach M.J."/>
            <person name="Johnson D.L."/>
            <person name="Bohlmann J."/>
            <person name="van Vuuren H.J."/>
            <person name="Jones S.J."/>
            <person name="Pretorius I.S."/>
            <person name="Schmidt S.A."/>
            <person name="Borneman A.R."/>
        </authorList>
    </citation>
    <scope>NUCLEOTIDE SEQUENCE [LARGE SCALE GENOMIC DNA]</scope>
    <source>
        <strain evidence="7">cv. Chardonnay</strain>
        <tissue evidence="6">Leaf</tissue>
    </source>
</reference>
<feature type="domain" description="Integrase catalytic" evidence="5">
    <location>
        <begin position="214"/>
        <end position="311"/>
    </location>
</feature>
<dbReference type="InterPro" id="IPR001584">
    <property type="entry name" value="Integrase_cat-core"/>
</dbReference>
<dbReference type="InterPro" id="IPR057670">
    <property type="entry name" value="SH3_retrovirus"/>
</dbReference>
<dbReference type="AlphaFoldDB" id="A0A438HRW6"/>
<dbReference type="Pfam" id="PF13976">
    <property type="entry name" value="gag_pre-integrs"/>
    <property type="match status" value="1"/>
</dbReference>
<keyword evidence="1" id="KW-0645">Protease</keyword>
<evidence type="ECO:0000313" key="6">
    <source>
        <dbReference type="EMBL" id="RVW87207.1"/>
    </source>
</evidence>
<dbReference type="InterPro" id="IPR012337">
    <property type="entry name" value="RNaseH-like_sf"/>
</dbReference>
<evidence type="ECO:0000259" key="5">
    <source>
        <dbReference type="PROSITE" id="PS50994"/>
    </source>
</evidence>
<sequence>MTYDQDLFREIDRTAISKVRIGNGEYIPVKGKGTVAIESLTGLKLIYDVLFVPDIDQNLLSVGQLVEKGFKVCFEDKNCIIKDAEGRKVFNIKMKGKSFALNMLEDEQIVVAQHENNTMLWHKRLGHFHHNVVLYMKKSHIVEGHLDLEEELPICAACQYRKQTRLPFPQKVAWKSTQKLQLVHTNVSGPQKTPSLKGSKYKAMVENQSEYIIKVIRSDNGTKYTSEKFNKFCEDAGIDHQLSTPYTPQQNGVVERKNRIIMEMTRCLLHEKELPKSFWAEAANTTVFLLNRLPTKALQKQTPFEAWFGYKPMLMNLKTFGCLCFSYVPQVKRDKLDKKSEPGIFIGYNNTSKAYRIYLPQNSKIVVSRDVKFLETEKWSWDEQNQQYIDEDVDELPVRGFRTLFDIYQRCNIAVLELAGFVEAAENKRWRVAMQEELDMIDKNNTWGLVDKPSHKKPIGVKWVYKTKLNSDGSINKHKARLVIKGSRKWKIYQLDVKSAFLNGYLEKEIFFEQPEGFAIKGKEEKAYLLKKALYGLRQAPRAWYSRIDTHLLTLGFHKSLSEFTLYIKKIEEDILIVSLYVDDLLVTGSNAGFVNKFKAEMEQVFEMTDLGEMSYFLGMEVHQKQNEIFICQQKYAKEIMKKFKMEECKPTSTPMNQKEKFYKEDGVEKAAKRVIRYVKGIVDYGIKFNQVQSFNFHGFSDSDWVGCVDDMRSTSGYCFSFGSSVFSWSSRKQEVVAQSTAEAEYIAAIAVVNQALWLRKLLIDLDMKQEVSTKVFVDNQATISTANDLVFHDLSFYEKDLEFAAPKSRRSVESYALVAAEGKAEIVNHMQLKSTRLLEC</sequence>
<evidence type="ECO:0000313" key="7">
    <source>
        <dbReference type="Proteomes" id="UP000288805"/>
    </source>
</evidence>
<name>A0A438HRW6_VITVI</name>
<dbReference type="InterPro" id="IPR043502">
    <property type="entry name" value="DNA/RNA_pol_sf"/>
</dbReference>
<dbReference type="SUPFAM" id="SSF56672">
    <property type="entry name" value="DNA/RNA polymerases"/>
    <property type="match status" value="1"/>
</dbReference>
<evidence type="ECO:0000256" key="2">
    <source>
        <dbReference type="ARBA" id="ARBA00022723"/>
    </source>
</evidence>
<gene>
    <name evidence="6" type="primary">RE1_2041</name>
    <name evidence="6" type="ORF">CK203_027030</name>
</gene>
<dbReference type="PROSITE" id="PS50994">
    <property type="entry name" value="INTEGRASE"/>
    <property type="match status" value="1"/>
</dbReference>